<evidence type="ECO:0000256" key="1">
    <source>
        <dbReference type="SAM" id="MobiDB-lite"/>
    </source>
</evidence>
<dbReference type="EMBL" id="LAZR01015366">
    <property type="protein sequence ID" value="KKM13504.1"/>
    <property type="molecule type" value="Genomic_DNA"/>
</dbReference>
<proteinExistence type="predicted"/>
<dbReference type="AlphaFoldDB" id="A0A0F9I1J5"/>
<name>A0A0F9I1J5_9ZZZZ</name>
<feature type="region of interest" description="Disordered" evidence="1">
    <location>
        <begin position="74"/>
        <end position="111"/>
    </location>
</feature>
<accession>A0A0F9I1J5</accession>
<feature type="region of interest" description="Disordered" evidence="1">
    <location>
        <begin position="1"/>
        <end position="31"/>
    </location>
</feature>
<comment type="caution">
    <text evidence="2">The sequence shown here is derived from an EMBL/GenBank/DDBJ whole genome shotgun (WGS) entry which is preliminary data.</text>
</comment>
<sequence length="111" mass="12573">MPRDSGRSRAPPKGVEEPVITTPQNIHPGYREDIGKILKDLSEDDPDETTRKGIELIEKATVNSKITDKFRIKRTEKEKEEERLGRERALQEIEDYKQRQATGTGPADGAD</sequence>
<evidence type="ECO:0000313" key="2">
    <source>
        <dbReference type="EMBL" id="KKM13504.1"/>
    </source>
</evidence>
<protein>
    <submittedName>
        <fullName evidence="2">Uncharacterized protein</fullName>
    </submittedName>
</protein>
<feature type="compositionally biased region" description="Basic and acidic residues" evidence="1">
    <location>
        <begin position="74"/>
        <end position="98"/>
    </location>
</feature>
<organism evidence="2">
    <name type="scientific">marine sediment metagenome</name>
    <dbReference type="NCBI Taxonomy" id="412755"/>
    <lineage>
        <taxon>unclassified sequences</taxon>
        <taxon>metagenomes</taxon>
        <taxon>ecological metagenomes</taxon>
    </lineage>
</organism>
<gene>
    <name evidence="2" type="ORF">LCGC14_1715580</name>
</gene>
<reference evidence="2" key="1">
    <citation type="journal article" date="2015" name="Nature">
        <title>Complex archaea that bridge the gap between prokaryotes and eukaryotes.</title>
        <authorList>
            <person name="Spang A."/>
            <person name="Saw J.H."/>
            <person name="Jorgensen S.L."/>
            <person name="Zaremba-Niedzwiedzka K."/>
            <person name="Martijn J."/>
            <person name="Lind A.E."/>
            <person name="van Eijk R."/>
            <person name="Schleper C."/>
            <person name="Guy L."/>
            <person name="Ettema T.J."/>
        </authorList>
    </citation>
    <scope>NUCLEOTIDE SEQUENCE</scope>
</reference>